<name>A0ABV4KGA5_9FLAO</name>
<evidence type="ECO:0000259" key="6">
    <source>
        <dbReference type="PROSITE" id="PS51764"/>
    </source>
</evidence>
<dbReference type="EMBL" id="JASMRN010000017">
    <property type="protein sequence ID" value="MEZ7516656.1"/>
    <property type="molecule type" value="Genomic_DNA"/>
</dbReference>
<dbReference type="PIRSF" id="PIRSF018168">
    <property type="entry name" value="Mannan-1_4-beta-mannosidase"/>
    <property type="match status" value="1"/>
</dbReference>
<comment type="catalytic activity">
    <reaction evidence="4">
        <text>Random hydrolysis of (1-&gt;4)-beta-D-mannosidic linkages in mannans, galactomannans and glucomannans.</text>
        <dbReference type="EC" id="3.2.1.78"/>
    </reaction>
</comment>
<feature type="active site" description="Nucleophile" evidence="5">
    <location>
        <position position="300"/>
    </location>
</feature>
<dbReference type="EC" id="3.2.1.78" evidence="4"/>
<dbReference type="Gene3D" id="3.20.20.80">
    <property type="entry name" value="Glycosidases"/>
    <property type="match status" value="1"/>
</dbReference>
<evidence type="ECO:0000313" key="8">
    <source>
        <dbReference type="Proteomes" id="UP001568894"/>
    </source>
</evidence>
<protein>
    <recommendedName>
        <fullName evidence="4">Mannan endo-1,4-beta-mannosidase</fullName>
        <ecNumber evidence="4">3.2.1.78</ecNumber>
    </recommendedName>
</protein>
<accession>A0ABV4KGA5</accession>
<feature type="chain" id="PRO_5045015696" description="Mannan endo-1,4-beta-mannosidase" evidence="4">
    <location>
        <begin position="23"/>
        <end position="376"/>
    </location>
</feature>
<dbReference type="PANTHER" id="PTHR40079:SF4">
    <property type="entry name" value="GH26 DOMAIN-CONTAINING PROTEIN-RELATED"/>
    <property type="match status" value="1"/>
</dbReference>
<dbReference type="GO" id="GO:0016787">
    <property type="term" value="F:hydrolase activity"/>
    <property type="evidence" value="ECO:0007669"/>
    <property type="project" value="UniProtKB-KW"/>
</dbReference>
<feature type="signal peptide" evidence="4">
    <location>
        <begin position="1"/>
        <end position="22"/>
    </location>
</feature>
<evidence type="ECO:0000256" key="4">
    <source>
        <dbReference type="PIRNR" id="PIRNR018168"/>
    </source>
</evidence>
<keyword evidence="3 4" id="KW-0326">Glycosidase</keyword>
<keyword evidence="4" id="KW-0964">Secreted</keyword>
<sequence>MKSTYIFLFSCIISLNSCLAKASSIDTNLSICDKKATKETKALYQKLNHIRTKGFLFGHQDDLAYGVNWKYEANRSDVKDVVGDYPAVYGWDIAGIEKDAVNNIDGIPFDKMRQFIQDVNARGGINTISWHLDNPMTGKDAWDNSTKSISSILPKGENHQKFSIWLDKTAHFLRSLKDKNGRDIPILFRPYHELTGNWFWWGKGNCSPEDFKILWKFTFTYLQKKGVHNLIYVYNTADFNSKEAFLENYPGADYADILSFDKYQYTDPTKDNSFVEDCQKQFEILDQIAKKQHKPIAFAETGYEQIPYSKWWTETLMNAIGNYKIAYVLVWRNHGMNVHMDPPHMHYYAPYPGQVSADDFVNFYKMNSTLFEKDIK</sequence>
<evidence type="ECO:0000313" key="7">
    <source>
        <dbReference type="EMBL" id="MEZ7516656.1"/>
    </source>
</evidence>
<comment type="caution">
    <text evidence="7">The sequence shown here is derived from an EMBL/GenBank/DDBJ whole genome shotgun (WGS) entry which is preliminary data.</text>
</comment>
<evidence type="ECO:0000256" key="3">
    <source>
        <dbReference type="ARBA" id="ARBA00023295"/>
    </source>
</evidence>
<comment type="similarity">
    <text evidence="1 4 5">Belongs to the glycosyl hydrolase 26 family.</text>
</comment>
<dbReference type="InterPro" id="IPR000805">
    <property type="entry name" value="Glyco_hydro_26"/>
</dbReference>
<keyword evidence="4" id="KW-0119">Carbohydrate metabolism</keyword>
<dbReference type="PRINTS" id="PR00739">
    <property type="entry name" value="GLHYDRLASE26"/>
</dbReference>
<dbReference type="InterPro" id="IPR016714">
    <property type="entry name" value="MANB/E"/>
</dbReference>
<evidence type="ECO:0000256" key="1">
    <source>
        <dbReference type="ARBA" id="ARBA00007754"/>
    </source>
</evidence>
<dbReference type="Pfam" id="PF02156">
    <property type="entry name" value="Glyco_hydro_26"/>
    <property type="match status" value="1"/>
</dbReference>
<dbReference type="PROSITE" id="PS51764">
    <property type="entry name" value="GH26"/>
    <property type="match status" value="1"/>
</dbReference>
<evidence type="ECO:0000256" key="2">
    <source>
        <dbReference type="ARBA" id="ARBA00022801"/>
    </source>
</evidence>
<keyword evidence="4" id="KW-0732">Signal</keyword>
<gene>
    <name evidence="7" type="ORF">QO192_15360</name>
</gene>
<dbReference type="PANTHER" id="PTHR40079">
    <property type="entry name" value="MANNAN ENDO-1,4-BETA-MANNOSIDASE E-RELATED"/>
    <property type="match status" value="1"/>
</dbReference>
<feature type="domain" description="GH26" evidence="6">
    <location>
        <begin position="38"/>
        <end position="373"/>
    </location>
</feature>
<dbReference type="Proteomes" id="UP001568894">
    <property type="component" value="Unassembled WGS sequence"/>
</dbReference>
<proteinExistence type="inferred from homology"/>
<keyword evidence="8" id="KW-1185">Reference proteome</keyword>
<dbReference type="SUPFAM" id="SSF51445">
    <property type="entry name" value="(Trans)glycosidases"/>
    <property type="match status" value="1"/>
</dbReference>
<dbReference type="InterPro" id="IPR017853">
    <property type="entry name" value="GH"/>
</dbReference>
<dbReference type="InterPro" id="IPR022790">
    <property type="entry name" value="GH26_dom"/>
</dbReference>
<organism evidence="7 8">
    <name type="scientific">Flavobacterium frigidarium</name>
    <dbReference type="NCBI Taxonomy" id="99286"/>
    <lineage>
        <taxon>Bacteria</taxon>
        <taxon>Pseudomonadati</taxon>
        <taxon>Bacteroidota</taxon>
        <taxon>Flavobacteriia</taxon>
        <taxon>Flavobacteriales</taxon>
        <taxon>Flavobacteriaceae</taxon>
        <taxon>Flavobacterium</taxon>
    </lineage>
</organism>
<dbReference type="RefSeq" id="WP_371571995.1">
    <property type="nucleotide sequence ID" value="NZ_JASMRN010000017.1"/>
</dbReference>
<comment type="subcellular location">
    <subcellularLocation>
        <location evidence="4">Secreted</location>
    </subcellularLocation>
</comment>
<evidence type="ECO:0000256" key="5">
    <source>
        <dbReference type="PROSITE-ProRule" id="PRU01100"/>
    </source>
</evidence>
<reference evidence="7 8" key="1">
    <citation type="submission" date="2023-05" db="EMBL/GenBank/DDBJ databases">
        <title>Adaptations of aquatic viruses from atmosphere-close ecosystems of the Central Arctic Ocean.</title>
        <authorList>
            <person name="Rahlff J."/>
            <person name="Holmfeldt K."/>
        </authorList>
    </citation>
    <scope>NUCLEOTIDE SEQUENCE [LARGE SCALE GENOMIC DNA]</scope>
    <source>
        <strain evidence="7 8">Arc14</strain>
    </source>
</reference>
<keyword evidence="2 4" id="KW-0378">Hydrolase</keyword>
<feature type="active site" description="Proton donor" evidence="5">
    <location>
        <position position="193"/>
    </location>
</feature>